<evidence type="ECO:0000313" key="7">
    <source>
        <dbReference type="Proteomes" id="UP000031552"/>
    </source>
</evidence>
<dbReference type="eggNOG" id="COG1215">
    <property type="taxonomic scope" value="Bacteria"/>
</dbReference>
<dbReference type="RefSeq" id="WP_041017785.1">
    <property type="nucleotide sequence ID" value="NZ_CCEJ010000007.1"/>
</dbReference>
<accession>A0A090E062</accession>
<feature type="transmembrane region" description="Helical" evidence="4">
    <location>
        <begin position="12"/>
        <end position="33"/>
    </location>
</feature>
<organism evidence="6 7">
    <name type="scientific">Candidatus Criblamydia sequanensis CRIB-18</name>
    <dbReference type="NCBI Taxonomy" id="1437425"/>
    <lineage>
        <taxon>Bacteria</taxon>
        <taxon>Pseudomonadati</taxon>
        <taxon>Chlamydiota</taxon>
        <taxon>Chlamydiia</taxon>
        <taxon>Parachlamydiales</taxon>
        <taxon>Candidatus Criblamydiaceae</taxon>
        <taxon>Candidatus Criblamydia</taxon>
    </lineage>
</organism>
<evidence type="ECO:0000313" key="6">
    <source>
        <dbReference type="EMBL" id="CDR34224.1"/>
    </source>
</evidence>
<keyword evidence="3 6" id="KW-0808">Transferase</keyword>
<gene>
    <name evidence="6" type="ORF">CSEC_1405</name>
</gene>
<sequence length="468" mass="53866">MISNFIEYLILPYFVLINFIYLTLAIYSIYAIFSQKKEIEANNLGILLKDEELPSLSIIVPAYNESSSIVFCVQTLLNLAYRKKNLIVVNDGSTDDTFEILRQYFRLMRIHMPHQTIIETKPILGYYKSLTYPNLTVVNKKNGKKADAINAGINVSNSDFAIIIDADTLIDSKEMNRMIRYLITHPDVEAAGASVRVANNCKVKLNGITEVHLSDNSIAAFQTVEYLRAFLIGRAGWDLVGGALIISGAFTFINLEKLKELGGYDTKTLGEDMELILRYKKFQLENHLSPYTAFLSQPVSWTEVPEDLKTLSKQRMRWQLGLMQVLWKHREVFFNPNYGVLGMFIFPFFVFGEMLSPFVELLGYIFIIISLFEPWAWMYGLLFLGLSFGITTLVNLHAIALEQLAFHKYTSAKDILRLIGYAFLENFGYRQMILWWRLKATKRLLFKQTAWDVVNKTGFQRRDKKKSS</sequence>
<keyword evidence="2" id="KW-0328">Glycosyltransferase</keyword>
<dbReference type="Proteomes" id="UP000031552">
    <property type="component" value="Unassembled WGS sequence"/>
</dbReference>
<evidence type="ECO:0000256" key="4">
    <source>
        <dbReference type="SAM" id="Phobius"/>
    </source>
</evidence>
<dbReference type="GO" id="GO:0016757">
    <property type="term" value="F:glycosyltransferase activity"/>
    <property type="evidence" value="ECO:0007669"/>
    <property type="project" value="UniProtKB-KW"/>
</dbReference>
<dbReference type="PANTHER" id="PTHR43630">
    <property type="entry name" value="POLY-BETA-1,6-N-ACETYL-D-GLUCOSAMINE SYNTHASE"/>
    <property type="match status" value="1"/>
</dbReference>
<keyword evidence="4" id="KW-0472">Membrane</keyword>
<protein>
    <submittedName>
        <fullName evidence="6">Glycosyl transferase</fullName>
    </submittedName>
</protein>
<keyword evidence="4" id="KW-1133">Transmembrane helix</keyword>
<keyword evidence="4" id="KW-0812">Transmembrane</keyword>
<dbReference type="CDD" id="cd06423">
    <property type="entry name" value="CESA_like"/>
    <property type="match status" value="1"/>
</dbReference>
<evidence type="ECO:0000256" key="3">
    <source>
        <dbReference type="ARBA" id="ARBA00022679"/>
    </source>
</evidence>
<reference evidence="6" key="2">
    <citation type="submission" date="2014-09" db="EMBL/GenBank/DDBJ databases">
        <title>Criblamydia sequanensis harbors a mega-plasmid encoding arsenite resistance.</title>
        <authorList>
            <person name="Bertelli C."/>
            <person name="Goesmann A."/>
            <person name="Greub G."/>
        </authorList>
    </citation>
    <scope>NUCLEOTIDE SEQUENCE [LARGE SCALE GENOMIC DNA]</scope>
    <source>
        <strain evidence="6">CRIB-18</strain>
    </source>
</reference>
<reference evidence="6" key="1">
    <citation type="submission" date="2013-12" db="EMBL/GenBank/DDBJ databases">
        <authorList>
            <person name="Linke B."/>
        </authorList>
    </citation>
    <scope>NUCLEOTIDE SEQUENCE [LARGE SCALE GENOMIC DNA]</scope>
    <source>
        <strain evidence="6">CRIB-18</strain>
    </source>
</reference>
<feature type="transmembrane region" description="Helical" evidence="4">
    <location>
        <begin position="338"/>
        <end position="371"/>
    </location>
</feature>
<dbReference type="AlphaFoldDB" id="A0A090E062"/>
<dbReference type="Pfam" id="PF00535">
    <property type="entry name" value="Glycos_transf_2"/>
    <property type="match status" value="1"/>
</dbReference>
<proteinExistence type="inferred from homology"/>
<dbReference type="PANTHER" id="PTHR43630:SF1">
    <property type="entry name" value="POLY-BETA-1,6-N-ACETYL-D-GLUCOSAMINE SYNTHASE"/>
    <property type="match status" value="1"/>
</dbReference>
<name>A0A090E062_9BACT</name>
<evidence type="ECO:0000256" key="2">
    <source>
        <dbReference type="ARBA" id="ARBA00022676"/>
    </source>
</evidence>
<feature type="transmembrane region" description="Helical" evidence="4">
    <location>
        <begin position="377"/>
        <end position="401"/>
    </location>
</feature>
<keyword evidence="7" id="KW-1185">Reference proteome</keyword>
<dbReference type="STRING" id="1437425.CSEC_1405"/>
<dbReference type="OrthoDB" id="9807778at2"/>
<dbReference type="Gene3D" id="3.90.550.10">
    <property type="entry name" value="Spore Coat Polysaccharide Biosynthesis Protein SpsA, Chain A"/>
    <property type="match status" value="1"/>
</dbReference>
<dbReference type="InterPro" id="IPR001173">
    <property type="entry name" value="Glyco_trans_2-like"/>
</dbReference>
<dbReference type="EMBL" id="CCEJ010000007">
    <property type="protein sequence ID" value="CDR34224.1"/>
    <property type="molecule type" value="Genomic_DNA"/>
</dbReference>
<dbReference type="InterPro" id="IPR029044">
    <property type="entry name" value="Nucleotide-diphossugar_trans"/>
</dbReference>
<dbReference type="SUPFAM" id="SSF53448">
    <property type="entry name" value="Nucleotide-diphospho-sugar transferases"/>
    <property type="match status" value="1"/>
</dbReference>
<feature type="domain" description="Glycosyltransferase 2-like" evidence="5">
    <location>
        <begin position="57"/>
        <end position="192"/>
    </location>
</feature>
<evidence type="ECO:0000259" key="5">
    <source>
        <dbReference type="Pfam" id="PF00535"/>
    </source>
</evidence>
<comment type="similarity">
    <text evidence="1">Belongs to the glycosyltransferase 2 family.</text>
</comment>
<evidence type="ECO:0000256" key="1">
    <source>
        <dbReference type="ARBA" id="ARBA00006739"/>
    </source>
</evidence>
<comment type="caution">
    <text evidence="6">The sequence shown here is derived from an EMBL/GenBank/DDBJ whole genome shotgun (WGS) entry which is preliminary data.</text>
</comment>